<organism evidence="1 2">
    <name type="scientific">Exocentrus adspersus</name>
    <dbReference type="NCBI Taxonomy" id="1586481"/>
    <lineage>
        <taxon>Eukaryota</taxon>
        <taxon>Metazoa</taxon>
        <taxon>Ecdysozoa</taxon>
        <taxon>Arthropoda</taxon>
        <taxon>Hexapoda</taxon>
        <taxon>Insecta</taxon>
        <taxon>Pterygota</taxon>
        <taxon>Neoptera</taxon>
        <taxon>Endopterygota</taxon>
        <taxon>Coleoptera</taxon>
        <taxon>Polyphaga</taxon>
        <taxon>Cucujiformia</taxon>
        <taxon>Chrysomeloidea</taxon>
        <taxon>Cerambycidae</taxon>
        <taxon>Lamiinae</taxon>
        <taxon>Acanthocinini</taxon>
        <taxon>Exocentrus</taxon>
    </lineage>
</organism>
<accession>A0AAV8WCX1</accession>
<evidence type="ECO:0000313" key="1">
    <source>
        <dbReference type="EMBL" id="KAJ8924459.1"/>
    </source>
</evidence>
<dbReference type="Proteomes" id="UP001159042">
    <property type="component" value="Unassembled WGS sequence"/>
</dbReference>
<proteinExistence type="predicted"/>
<dbReference type="EMBL" id="JANEYG010000003">
    <property type="protein sequence ID" value="KAJ8924459.1"/>
    <property type="molecule type" value="Genomic_DNA"/>
</dbReference>
<comment type="caution">
    <text evidence="1">The sequence shown here is derived from an EMBL/GenBank/DDBJ whole genome shotgun (WGS) entry which is preliminary data.</text>
</comment>
<sequence length="78" mass="8386">MDLKLLLGCQMRWIGTNNTVVKGEFLCVTDTVGVISSSELNKSNIWTGLVLTDPKGKSLKSQQTISSRLKSSAVTIGS</sequence>
<evidence type="ECO:0000313" key="2">
    <source>
        <dbReference type="Proteomes" id="UP001159042"/>
    </source>
</evidence>
<reference evidence="1 2" key="1">
    <citation type="journal article" date="2023" name="Insect Mol. Biol.">
        <title>Genome sequencing provides insights into the evolution of gene families encoding plant cell wall-degrading enzymes in longhorned beetles.</title>
        <authorList>
            <person name="Shin N.R."/>
            <person name="Okamura Y."/>
            <person name="Kirsch R."/>
            <person name="Pauchet Y."/>
        </authorList>
    </citation>
    <scope>NUCLEOTIDE SEQUENCE [LARGE SCALE GENOMIC DNA]</scope>
    <source>
        <strain evidence="1">EAD_L_NR</strain>
    </source>
</reference>
<gene>
    <name evidence="1" type="ORF">NQ315_007256</name>
</gene>
<dbReference type="AlphaFoldDB" id="A0AAV8WCX1"/>
<protein>
    <submittedName>
        <fullName evidence="1">Uncharacterized protein</fullName>
    </submittedName>
</protein>
<keyword evidence="2" id="KW-1185">Reference proteome</keyword>
<name>A0AAV8WCX1_9CUCU</name>